<dbReference type="AlphaFoldDB" id="A0A381RXX9"/>
<dbReference type="EMBL" id="UINC01002272">
    <property type="protein sequence ID" value="SUZ94847.1"/>
    <property type="molecule type" value="Genomic_DNA"/>
</dbReference>
<feature type="domain" description="Peptidase M20 dimerisation" evidence="2">
    <location>
        <begin position="219"/>
        <end position="318"/>
    </location>
</feature>
<evidence type="ECO:0000256" key="1">
    <source>
        <dbReference type="ARBA" id="ARBA00022801"/>
    </source>
</evidence>
<protein>
    <recommendedName>
        <fullName evidence="2">Peptidase M20 dimerisation domain-containing protein</fullName>
    </recommendedName>
</protein>
<proteinExistence type="predicted"/>
<dbReference type="InterPro" id="IPR011650">
    <property type="entry name" value="Peptidase_M20_dimer"/>
</dbReference>
<dbReference type="FunFam" id="3.30.70.360:FF:000001">
    <property type="entry name" value="N-acetyldiaminopimelate deacetylase"/>
    <property type="match status" value="1"/>
</dbReference>
<accession>A0A381RXX9</accession>
<dbReference type="NCBIfam" id="TIGR01891">
    <property type="entry name" value="amidohydrolases"/>
    <property type="match status" value="1"/>
</dbReference>
<dbReference type="PANTHER" id="PTHR11014">
    <property type="entry name" value="PEPTIDASE M20 FAMILY MEMBER"/>
    <property type="match status" value="1"/>
</dbReference>
<dbReference type="InterPro" id="IPR002933">
    <property type="entry name" value="Peptidase_M20"/>
</dbReference>
<dbReference type="PIRSF" id="PIRSF005962">
    <property type="entry name" value="Pept_M20D_amidohydro"/>
    <property type="match status" value="1"/>
</dbReference>
<dbReference type="Pfam" id="PF01546">
    <property type="entry name" value="Peptidase_M20"/>
    <property type="match status" value="1"/>
</dbReference>
<gene>
    <name evidence="3" type="ORF">METZ01_LOCUS47701</name>
</gene>
<name>A0A381RXX9_9ZZZZ</name>
<reference evidence="3" key="1">
    <citation type="submission" date="2018-05" db="EMBL/GenBank/DDBJ databases">
        <authorList>
            <person name="Lanie J.A."/>
            <person name="Ng W.-L."/>
            <person name="Kazmierczak K.M."/>
            <person name="Andrzejewski T.M."/>
            <person name="Davidsen T.M."/>
            <person name="Wayne K.J."/>
            <person name="Tettelin H."/>
            <person name="Glass J.I."/>
            <person name="Rusch D."/>
            <person name="Podicherti R."/>
            <person name="Tsui H.-C.T."/>
            <person name="Winkler M.E."/>
        </authorList>
    </citation>
    <scope>NUCLEOTIDE SEQUENCE</scope>
</reference>
<organism evidence="3">
    <name type="scientific">marine metagenome</name>
    <dbReference type="NCBI Taxonomy" id="408172"/>
    <lineage>
        <taxon>unclassified sequences</taxon>
        <taxon>metagenomes</taxon>
        <taxon>ecological metagenomes</taxon>
    </lineage>
</organism>
<dbReference type="InterPro" id="IPR017439">
    <property type="entry name" value="Amidohydrolase"/>
</dbReference>
<dbReference type="Gene3D" id="3.30.70.360">
    <property type="match status" value="1"/>
</dbReference>
<sequence length="429" mass="47053">MRTLLILIILLSPNISMGNNIYKKIETLSIEIEKEVIKWRHHIHKNPELSNREYKTAEYVSKHLVGLGLEVKNNIAHTGVVAILYGNKPGKTVALRADMDALPVVERVNIPFASKVKTIYKDIEVGVMHACGHDTHVAILMGVASVLSELKNEIKGTVKFIFQPAEEGPPEGEDGGAELMVKEGVLKNPNVDAVFGLHISSNLPVNKVAYKPGGVLASATSFEIKIKGRQAHGSAPWAGADPIVAGAQIINNLQTIVSRSLDLTKEAAVVTIGRFESGIRSNIIPETAYMEGTIRALDYEMRDKIYKRLETIVVNTAKSNGVEAKLILGNPYPITFNNLELTEKMKHTLIRVAGKENTILARASTGAEDFSYFANEVPGFFYRLGGMPIGEHPNKGYSHHTPDFYVDDDGMLLGIKTMTTLAIDYLKSN</sequence>
<dbReference type="Pfam" id="PF07687">
    <property type="entry name" value="M20_dimer"/>
    <property type="match status" value="1"/>
</dbReference>
<keyword evidence="1" id="KW-0378">Hydrolase</keyword>
<dbReference type="PANTHER" id="PTHR11014:SF63">
    <property type="entry name" value="METALLOPEPTIDASE, PUTATIVE (AFU_ORTHOLOGUE AFUA_6G09600)-RELATED"/>
    <property type="match status" value="1"/>
</dbReference>
<dbReference type="SUPFAM" id="SSF55031">
    <property type="entry name" value="Bacterial exopeptidase dimerisation domain"/>
    <property type="match status" value="1"/>
</dbReference>
<dbReference type="SUPFAM" id="SSF53187">
    <property type="entry name" value="Zn-dependent exopeptidases"/>
    <property type="match status" value="1"/>
</dbReference>
<dbReference type="InterPro" id="IPR036264">
    <property type="entry name" value="Bact_exopeptidase_dim_dom"/>
</dbReference>
<evidence type="ECO:0000313" key="3">
    <source>
        <dbReference type="EMBL" id="SUZ94847.1"/>
    </source>
</evidence>
<dbReference type="Gene3D" id="3.40.630.10">
    <property type="entry name" value="Zn peptidases"/>
    <property type="match status" value="1"/>
</dbReference>
<evidence type="ECO:0000259" key="2">
    <source>
        <dbReference type="Pfam" id="PF07687"/>
    </source>
</evidence>
<dbReference type="GO" id="GO:0016787">
    <property type="term" value="F:hydrolase activity"/>
    <property type="evidence" value="ECO:0007669"/>
    <property type="project" value="UniProtKB-KW"/>
</dbReference>